<reference evidence="1 2" key="1">
    <citation type="submission" date="2022-05" db="EMBL/GenBank/DDBJ databases">
        <authorList>
            <consortium name="Genoscope - CEA"/>
            <person name="William W."/>
        </authorList>
    </citation>
    <scope>NUCLEOTIDE SEQUENCE [LARGE SCALE GENOMIC DNA]</scope>
</reference>
<accession>A0ABN8PQ22</accession>
<dbReference type="EMBL" id="CALNXK010000078">
    <property type="protein sequence ID" value="CAH3146195.1"/>
    <property type="molecule type" value="Genomic_DNA"/>
</dbReference>
<dbReference type="Proteomes" id="UP001159405">
    <property type="component" value="Unassembled WGS sequence"/>
</dbReference>
<protein>
    <submittedName>
        <fullName evidence="1">Uncharacterized protein</fullName>
    </submittedName>
</protein>
<gene>
    <name evidence="1" type="ORF">PLOB_00044919</name>
</gene>
<proteinExistence type="predicted"/>
<keyword evidence="2" id="KW-1185">Reference proteome</keyword>
<sequence>GEVSKASSLNCFHLPDRQLKRKYATSQQLCRNYKSIQECSVHGDIHLFASVQPTAKCHSQQDESSSSQWWSQGSDARTLLRSWHLHVSPLCHQDSKKGFSPFQHITSPTIMSHNGPNPSLTDYHQNKSLHWTHSFAVKNRVKPDTSVVDCQAKMQVKDLQMIQILPSHEEQCLLGLDFLNTNKSGDMAELLKKFQKEYVPMKEDHNWKKFLLVWENYALATELNKKSEPVQVATLLTLIGEEAREVCSTFNT</sequence>
<organism evidence="1 2">
    <name type="scientific">Porites lobata</name>
    <dbReference type="NCBI Taxonomy" id="104759"/>
    <lineage>
        <taxon>Eukaryota</taxon>
        <taxon>Metazoa</taxon>
        <taxon>Cnidaria</taxon>
        <taxon>Anthozoa</taxon>
        <taxon>Hexacorallia</taxon>
        <taxon>Scleractinia</taxon>
        <taxon>Fungiina</taxon>
        <taxon>Poritidae</taxon>
        <taxon>Porites</taxon>
    </lineage>
</organism>
<name>A0ABN8PQ22_9CNID</name>
<feature type="non-terminal residue" evidence="1">
    <location>
        <position position="1"/>
    </location>
</feature>
<evidence type="ECO:0000313" key="2">
    <source>
        <dbReference type="Proteomes" id="UP001159405"/>
    </source>
</evidence>
<evidence type="ECO:0000313" key="1">
    <source>
        <dbReference type="EMBL" id="CAH3146195.1"/>
    </source>
</evidence>
<comment type="caution">
    <text evidence="1">The sequence shown here is derived from an EMBL/GenBank/DDBJ whole genome shotgun (WGS) entry which is preliminary data.</text>
</comment>